<reference evidence="3 4" key="1">
    <citation type="submission" date="2016-07" db="EMBL/GenBank/DDBJ databases">
        <title>Pervasive Adenine N6-methylation of Active Genes in Fungi.</title>
        <authorList>
            <consortium name="DOE Joint Genome Institute"/>
            <person name="Mondo S.J."/>
            <person name="Dannebaum R.O."/>
            <person name="Kuo R.C."/>
            <person name="Labutti K."/>
            <person name="Haridas S."/>
            <person name="Kuo A."/>
            <person name="Salamov A."/>
            <person name="Ahrendt S.R."/>
            <person name="Lipzen A."/>
            <person name="Sullivan W."/>
            <person name="Andreopoulos W.B."/>
            <person name="Clum A."/>
            <person name="Lindquist E."/>
            <person name="Daum C."/>
            <person name="Ramamoorthy G.K."/>
            <person name="Gryganskyi A."/>
            <person name="Culley D."/>
            <person name="Magnuson J.K."/>
            <person name="James T.Y."/>
            <person name="O'Malley M.A."/>
            <person name="Stajich J.E."/>
            <person name="Spatafora J.W."/>
            <person name="Visel A."/>
            <person name="Grigoriev I.V."/>
        </authorList>
    </citation>
    <scope>NUCLEOTIDE SEQUENCE [LARGE SCALE GENOMIC DNA]</scope>
    <source>
        <strain evidence="3 4">CBS 115471</strain>
    </source>
</reference>
<feature type="coiled-coil region" evidence="1">
    <location>
        <begin position="341"/>
        <end position="505"/>
    </location>
</feature>
<feature type="compositionally biased region" description="Polar residues" evidence="2">
    <location>
        <begin position="280"/>
        <end position="299"/>
    </location>
</feature>
<dbReference type="Proteomes" id="UP000193144">
    <property type="component" value="Unassembled WGS sequence"/>
</dbReference>
<feature type="region of interest" description="Disordered" evidence="2">
    <location>
        <begin position="280"/>
        <end position="304"/>
    </location>
</feature>
<feature type="region of interest" description="Disordered" evidence="2">
    <location>
        <begin position="547"/>
        <end position="598"/>
    </location>
</feature>
<dbReference type="Pfam" id="PF11496">
    <property type="entry name" value="HDA2-3"/>
    <property type="match status" value="1"/>
</dbReference>
<dbReference type="EMBL" id="MCFA01000148">
    <property type="protein sequence ID" value="ORY03337.1"/>
    <property type="molecule type" value="Genomic_DNA"/>
</dbReference>
<dbReference type="Gene3D" id="3.40.50.12360">
    <property type="match status" value="1"/>
</dbReference>
<evidence type="ECO:0000256" key="1">
    <source>
        <dbReference type="SAM" id="Coils"/>
    </source>
</evidence>
<keyword evidence="1" id="KW-0175">Coiled coil</keyword>
<gene>
    <name evidence="3" type="ORF">BCR34DRAFT_591630</name>
</gene>
<proteinExistence type="predicted"/>
<sequence>MNGRQLSCYIGELKRREQDLLQPFLTEPENFDRLDDLQAVLRRLRAVETHVDLLEPLTASSSQNTSSFDQVQWAVTNCVKFKFLSELFDNLRDTDTHILIVIEKENNELFDILEKFCEGKRVGYKYPARAHASDLAKVKGALRVTMMLLDSNPVIRPPDAIICLDGNIDTAQIRKKRWALHPDRSNVAIIHLVIPRTIGHIERYVSPALSLKRRLHTIVASLAQVERDIGRPMTSSPGDSEPAEHVAEFLRSFDEDGSQAHIEWPLHSIGSIKDVIEFQSEQSQMSISSPPSNGGTSSKRPLDEEYLDSSKRMRMTPTPQATAQVDITHISDSMPSTAIQVTKLQAQLEQERKAHKQTMRLKREFENALDKSRTQLEDLQKRHKVILAEAEAEKKKADLAVRHKQNLQDRYEKRGEDMLELRAKLQEHENVAVSSEDEKIAEIARLMKELREVKEEAERAEAKAASAENLRNYMQEQYSDARERATQLNDEKIAAESERDAYKQQADVTHVDLKKLHIDDSTKQVMRQVELLRTQKKQMEKLLQQKEDEITKMRTAKGVGMGTRAASVPRSPRVGAGGVTSRGASPLPGGRISNLRNG</sequence>
<evidence type="ECO:0000256" key="2">
    <source>
        <dbReference type="SAM" id="MobiDB-lite"/>
    </source>
</evidence>
<comment type="caution">
    <text evidence="3">The sequence shown here is derived from an EMBL/GenBank/DDBJ whole genome shotgun (WGS) entry which is preliminary data.</text>
</comment>
<dbReference type="AlphaFoldDB" id="A0A1Y1Z065"/>
<dbReference type="STRING" id="1231657.A0A1Y1Z065"/>
<keyword evidence="4" id="KW-1185">Reference proteome</keyword>
<protein>
    <submittedName>
        <fullName evidence="3">Uncharacterized protein</fullName>
    </submittedName>
</protein>
<dbReference type="InterPro" id="IPR038609">
    <property type="entry name" value="HDA1_su2/3_sf"/>
</dbReference>
<organism evidence="3 4">
    <name type="scientific">Clohesyomyces aquaticus</name>
    <dbReference type="NCBI Taxonomy" id="1231657"/>
    <lineage>
        <taxon>Eukaryota</taxon>
        <taxon>Fungi</taxon>
        <taxon>Dikarya</taxon>
        <taxon>Ascomycota</taxon>
        <taxon>Pezizomycotina</taxon>
        <taxon>Dothideomycetes</taxon>
        <taxon>Pleosporomycetidae</taxon>
        <taxon>Pleosporales</taxon>
        <taxon>Lindgomycetaceae</taxon>
        <taxon>Clohesyomyces</taxon>
    </lineage>
</organism>
<dbReference type="GO" id="GO:0070823">
    <property type="term" value="C:HDA1 complex"/>
    <property type="evidence" value="ECO:0007669"/>
    <property type="project" value="InterPro"/>
</dbReference>
<accession>A0A1Y1Z065</accession>
<dbReference type="InterPro" id="IPR021006">
    <property type="entry name" value="Hda2/3"/>
</dbReference>
<evidence type="ECO:0000313" key="4">
    <source>
        <dbReference type="Proteomes" id="UP000193144"/>
    </source>
</evidence>
<dbReference type="OrthoDB" id="3647690at2759"/>
<evidence type="ECO:0000313" key="3">
    <source>
        <dbReference type="EMBL" id="ORY03337.1"/>
    </source>
</evidence>
<name>A0A1Y1Z065_9PLEO</name>